<sequence length="308" mass="32341">MKKKKITVIGSTNMDMVVKTTHLPVPGETVLGGSFFMNPGGKGANQAVAVARLGGDATFVTKIGTDVFGKQSKQLFEEEGINTSCILSDPTSPSGVALITVDQIGENSIVVASGANANLMPADVENCLQKIGKIDIILLQLEIPIETVDFVTQYAAGKNILVIVNPAPANLLSTELLKRIDIITPNAKEAEMLSGVEVNSMEDAKKAAMVLYEKGVKNVIVTLGSQGALLFTEERFTMVPAQKVATVDTTAAGDVFNGALAVALAEGQELIPAVEFACLAAALSVTKLGAQSSIPYRNELIAKKIPQN</sequence>
<accession>A0A7L7LCH1</accession>
<keyword evidence="10 12" id="KW-0630">Potassium</keyword>
<dbReference type="Pfam" id="PF00294">
    <property type="entry name" value="PfkB"/>
    <property type="match status" value="1"/>
</dbReference>
<feature type="binding site" evidence="12">
    <location>
        <begin position="13"/>
        <end position="15"/>
    </location>
    <ligand>
        <name>substrate</name>
    </ligand>
</feature>
<comment type="catalytic activity">
    <reaction evidence="12">
        <text>D-ribose + ATP = D-ribose 5-phosphate + ADP + H(+)</text>
        <dbReference type="Rhea" id="RHEA:13697"/>
        <dbReference type="ChEBI" id="CHEBI:15378"/>
        <dbReference type="ChEBI" id="CHEBI:30616"/>
        <dbReference type="ChEBI" id="CHEBI:47013"/>
        <dbReference type="ChEBI" id="CHEBI:78346"/>
        <dbReference type="ChEBI" id="CHEBI:456216"/>
        <dbReference type="EC" id="2.7.1.15"/>
    </reaction>
</comment>
<dbReference type="NCBIfam" id="NF008353">
    <property type="entry name" value="PRK11142.1"/>
    <property type="match status" value="1"/>
</dbReference>
<gene>
    <name evidence="12 14" type="primary">rbsK</name>
    <name evidence="14" type="ORF">HUW48_21255</name>
</gene>
<feature type="binding site" evidence="12">
    <location>
        <position position="142"/>
    </location>
    <ligand>
        <name>substrate</name>
    </ligand>
</feature>
<evidence type="ECO:0000313" key="15">
    <source>
        <dbReference type="Proteomes" id="UP000514509"/>
    </source>
</evidence>
<dbReference type="RefSeq" id="WP_182412841.1">
    <property type="nucleotide sequence ID" value="NZ_CP055153.1"/>
</dbReference>
<evidence type="ECO:0000256" key="4">
    <source>
        <dbReference type="ARBA" id="ARBA00022679"/>
    </source>
</evidence>
<evidence type="ECO:0000256" key="5">
    <source>
        <dbReference type="ARBA" id="ARBA00022723"/>
    </source>
</evidence>
<evidence type="ECO:0000259" key="13">
    <source>
        <dbReference type="Pfam" id="PF00294"/>
    </source>
</evidence>
<keyword evidence="7 12" id="KW-0418">Kinase</keyword>
<comment type="similarity">
    <text evidence="1">Belongs to the carbohydrate kinase pfkB family.</text>
</comment>
<evidence type="ECO:0000256" key="1">
    <source>
        <dbReference type="ARBA" id="ARBA00005380"/>
    </source>
</evidence>
<feature type="binding site" evidence="12">
    <location>
        <position position="287"/>
    </location>
    <ligand>
        <name>K(+)</name>
        <dbReference type="ChEBI" id="CHEBI:29103"/>
    </ligand>
</feature>
<proteinExistence type="inferred from homology"/>
<evidence type="ECO:0000256" key="8">
    <source>
        <dbReference type="ARBA" id="ARBA00022840"/>
    </source>
</evidence>
<comment type="subcellular location">
    <subcellularLocation>
        <location evidence="12">Cytoplasm</location>
    </subcellularLocation>
</comment>
<feature type="binding site" evidence="12">
    <location>
        <position position="289"/>
    </location>
    <ligand>
        <name>K(+)</name>
        <dbReference type="ChEBI" id="CHEBI:29103"/>
    </ligand>
</feature>
<evidence type="ECO:0000256" key="7">
    <source>
        <dbReference type="ARBA" id="ARBA00022777"/>
    </source>
</evidence>
<dbReference type="PROSITE" id="PS00583">
    <property type="entry name" value="PFKB_KINASES_1"/>
    <property type="match status" value="1"/>
</dbReference>
<evidence type="ECO:0000313" key="14">
    <source>
        <dbReference type="EMBL" id="QMU30394.1"/>
    </source>
</evidence>
<name>A0A7L7LCH1_9BACT</name>
<dbReference type="PRINTS" id="PR00990">
    <property type="entry name" value="RIBOKINASE"/>
</dbReference>
<feature type="active site" description="Proton acceptor" evidence="12">
    <location>
        <position position="254"/>
    </location>
</feature>
<feature type="binding site" evidence="12">
    <location>
        <position position="248"/>
    </location>
    <ligand>
        <name>K(+)</name>
        <dbReference type="ChEBI" id="CHEBI:29103"/>
    </ligand>
</feature>
<dbReference type="HAMAP" id="MF_01987">
    <property type="entry name" value="Ribokinase"/>
    <property type="match status" value="1"/>
</dbReference>
<dbReference type="Gene3D" id="3.40.1190.20">
    <property type="match status" value="1"/>
</dbReference>
<dbReference type="Proteomes" id="UP000514509">
    <property type="component" value="Chromosome"/>
</dbReference>
<evidence type="ECO:0000256" key="11">
    <source>
        <dbReference type="ARBA" id="ARBA00023277"/>
    </source>
</evidence>
<dbReference type="PANTHER" id="PTHR10584">
    <property type="entry name" value="SUGAR KINASE"/>
    <property type="match status" value="1"/>
</dbReference>
<evidence type="ECO:0000256" key="10">
    <source>
        <dbReference type="ARBA" id="ARBA00022958"/>
    </source>
</evidence>
<dbReference type="InterPro" id="IPR002173">
    <property type="entry name" value="Carboh/pur_kinase_PfkB_CS"/>
</dbReference>
<dbReference type="KEGG" id="add:HUW48_21255"/>
<dbReference type="AlphaFoldDB" id="A0A7L7LCH1"/>
<feature type="binding site" evidence="12">
    <location>
        <begin position="253"/>
        <end position="254"/>
    </location>
    <ligand>
        <name>ATP</name>
        <dbReference type="ChEBI" id="CHEBI:30616"/>
    </ligand>
</feature>
<dbReference type="GO" id="GO:0005524">
    <property type="term" value="F:ATP binding"/>
    <property type="evidence" value="ECO:0007669"/>
    <property type="project" value="UniProtKB-UniRule"/>
</dbReference>
<feature type="binding site" evidence="12">
    <location>
        <position position="250"/>
    </location>
    <ligand>
        <name>K(+)</name>
        <dbReference type="ChEBI" id="CHEBI:29103"/>
    </ligand>
</feature>
<comment type="similarity">
    <text evidence="12">Belongs to the carbohydrate kinase PfkB family. Ribokinase subfamily.</text>
</comment>
<dbReference type="NCBIfam" id="TIGR02152">
    <property type="entry name" value="D_ribokin_bact"/>
    <property type="match status" value="1"/>
</dbReference>
<evidence type="ECO:0000256" key="6">
    <source>
        <dbReference type="ARBA" id="ARBA00022741"/>
    </source>
</evidence>
<dbReference type="UniPathway" id="UPA00916">
    <property type="reaction ID" value="UER00889"/>
</dbReference>
<evidence type="ECO:0000256" key="3">
    <source>
        <dbReference type="ARBA" id="ARBA00016943"/>
    </source>
</evidence>
<keyword evidence="12" id="KW-0963">Cytoplasm</keyword>
<keyword evidence="6 12" id="KW-0547">Nucleotide-binding</keyword>
<evidence type="ECO:0000256" key="2">
    <source>
        <dbReference type="ARBA" id="ARBA00012035"/>
    </source>
</evidence>
<comment type="caution">
    <text evidence="12">Lacks conserved residue(s) required for the propagation of feature annotation.</text>
</comment>
<protein>
    <recommendedName>
        <fullName evidence="3 12">Ribokinase</fullName>
        <shortName evidence="12">RK</shortName>
        <ecNumber evidence="2 12">2.7.1.15</ecNumber>
    </recommendedName>
</protein>
<feature type="binding site" evidence="12">
    <location>
        <position position="293"/>
    </location>
    <ligand>
        <name>K(+)</name>
        <dbReference type="ChEBI" id="CHEBI:29103"/>
    </ligand>
</feature>
<comment type="cofactor">
    <cofactor evidence="12">
        <name>Mg(2+)</name>
        <dbReference type="ChEBI" id="CHEBI:18420"/>
    </cofactor>
    <text evidence="12">Requires a divalent cation, most likely magnesium in vivo, as an electrophilic catalyst to aid phosphoryl group transfer. It is the chelate of the metal and the nucleotide that is the actual substrate.</text>
</comment>
<comment type="pathway">
    <text evidence="12">Carbohydrate metabolism; D-ribose degradation; D-ribose 5-phosphate from beta-D-ribopyranose: step 2/2.</text>
</comment>
<dbReference type="GO" id="GO:0004747">
    <property type="term" value="F:ribokinase activity"/>
    <property type="evidence" value="ECO:0007669"/>
    <property type="project" value="UniProtKB-UniRule"/>
</dbReference>
<keyword evidence="8 12" id="KW-0067">ATP-binding</keyword>
<dbReference type="PANTHER" id="PTHR10584:SF166">
    <property type="entry name" value="RIBOKINASE"/>
    <property type="match status" value="1"/>
</dbReference>
<keyword evidence="9 12" id="KW-0460">Magnesium</keyword>
<keyword evidence="15" id="KW-1185">Reference proteome</keyword>
<feature type="binding site" evidence="12">
    <location>
        <position position="254"/>
    </location>
    <ligand>
        <name>substrate</name>
    </ligand>
</feature>
<comment type="function">
    <text evidence="12">Catalyzes the phosphorylation of ribose at O-5 in a reaction requiring ATP and magnesium. The resulting D-ribose-5-phosphate can then be used either for sythesis of nucleotides, histidine, and tryptophan, or as a component of the pentose phosphate pathway.</text>
</comment>
<feature type="domain" description="Carbohydrate kinase PfkB" evidence="13">
    <location>
        <begin position="4"/>
        <end position="295"/>
    </location>
</feature>
<dbReference type="GO" id="GO:0005829">
    <property type="term" value="C:cytosol"/>
    <property type="evidence" value="ECO:0007669"/>
    <property type="project" value="TreeGrafter"/>
</dbReference>
<keyword evidence="5 12" id="KW-0479">Metal-binding</keyword>
<feature type="binding site" evidence="12">
    <location>
        <begin position="41"/>
        <end position="45"/>
    </location>
    <ligand>
        <name>substrate</name>
    </ligand>
</feature>
<feature type="binding site" evidence="12">
    <location>
        <begin position="222"/>
        <end position="227"/>
    </location>
    <ligand>
        <name>ATP</name>
        <dbReference type="ChEBI" id="CHEBI:30616"/>
    </ligand>
</feature>
<dbReference type="PROSITE" id="PS00584">
    <property type="entry name" value="PFKB_KINASES_2"/>
    <property type="match status" value="1"/>
</dbReference>
<comment type="activity regulation">
    <text evidence="12">Activated by a monovalent cation that binds near, but not in, the active site. The most likely occupant of the site in vivo is potassium. Ion binding induces a conformational change that may alter substrate affinity.</text>
</comment>
<keyword evidence="11 12" id="KW-0119">Carbohydrate metabolism</keyword>
<evidence type="ECO:0000256" key="9">
    <source>
        <dbReference type="ARBA" id="ARBA00022842"/>
    </source>
</evidence>
<feature type="binding site" evidence="12">
    <location>
        <position position="186"/>
    </location>
    <ligand>
        <name>ATP</name>
        <dbReference type="ChEBI" id="CHEBI:30616"/>
    </ligand>
</feature>
<dbReference type="InterPro" id="IPR011877">
    <property type="entry name" value="Ribokinase"/>
</dbReference>
<comment type="subunit">
    <text evidence="12">Homodimer.</text>
</comment>
<evidence type="ECO:0000256" key="12">
    <source>
        <dbReference type="HAMAP-Rule" id="MF_01987"/>
    </source>
</evidence>
<dbReference type="EC" id="2.7.1.15" evidence="2 12"/>
<dbReference type="SUPFAM" id="SSF53613">
    <property type="entry name" value="Ribokinase-like"/>
    <property type="match status" value="1"/>
</dbReference>
<dbReference type="InterPro" id="IPR029056">
    <property type="entry name" value="Ribokinase-like"/>
</dbReference>
<feature type="binding site" evidence="12">
    <location>
        <position position="284"/>
    </location>
    <ligand>
        <name>K(+)</name>
        <dbReference type="ChEBI" id="CHEBI:29103"/>
    </ligand>
</feature>
<dbReference type="GO" id="GO:0019303">
    <property type="term" value="P:D-ribose catabolic process"/>
    <property type="evidence" value="ECO:0007669"/>
    <property type="project" value="UniProtKB-UniRule"/>
</dbReference>
<dbReference type="GO" id="GO:0046872">
    <property type="term" value="F:metal ion binding"/>
    <property type="evidence" value="ECO:0007669"/>
    <property type="project" value="UniProtKB-KW"/>
</dbReference>
<organism evidence="14 15">
    <name type="scientific">Adhaeribacter radiodurans</name>
    <dbReference type="NCBI Taxonomy" id="2745197"/>
    <lineage>
        <taxon>Bacteria</taxon>
        <taxon>Pseudomonadati</taxon>
        <taxon>Bacteroidota</taxon>
        <taxon>Cytophagia</taxon>
        <taxon>Cytophagales</taxon>
        <taxon>Hymenobacteraceae</taxon>
        <taxon>Adhaeribacter</taxon>
    </lineage>
</organism>
<reference evidence="14 15" key="2">
    <citation type="submission" date="2020-08" db="EMBL/GenBank/DDBJ databases">
        <title>Adhaeribacter dokdonensis sp. nov., isolated from the rhizosphere of Elymus tsukushiensis, a plant native to the Dokdo Islands, Republic of Korea.</title>
        <authorList>
            <person name="Ghim S.Y."/>
        </authorList>
    </citation>
    <scope>NUCLEOTIDE SEQUENCE [LARGE SCALE GENOMIC DNA]</scope>
    <source>
        <strain evidence="14 15">KUDC8001</strain>
    </source>
</reference>
<dbReference type="InterPro" id="IPR002139">
    <property type="entry name" value="Ribo/fructo_kinase"/>
</dbReference>
<dbReference type="InterPro" id="IPR011611">
    <property type="entry name" value="PfkB_dom"/>
</dbReference>
<dbReference type="CDD" id="cd01174">
    <property type="entry name" value="ribokinase"/>
    <property type="match status" value="1"/>
</dbReference>
<reference evidence="14 15" key="1">
    <citation type="submission" date="2020-06" db="EMBL/GenBank/DDBJ databases">
        <authorList>
            <person name="Hwang Y.J."/>
        </authorList>
    </citation>
    <scope>NUCLEOTIDE SEQUENCE [LARGE SCALE GENOMIC DNA]</scope>
    <source>
        <strain evidence="14 15">KUDC8001</strain>
    </source>
</reference>
<dbReference type="EMBL" id="CP055153">
    <property type="protein sequence ID" value="QMU30394.1"/>
    <property type="molecule type" value="Genomic_DNA"/>
</dbReference>
<keyword evidence="4 12" id="KW-0808">Transferase</keyword>